<evidence type="ECO:0000313" key="3">
    <source>
        <dbReference type="Proteomes" id="UP000257109"/>
    </source>
</evidence>
<feature type="region of interest" description="Disordered" evidence="1">
    <location>
        <begin position="53"/>
        <end position="84"/>
    </location>
</feature>
<dbReference type="AlphaFoldDB" id="A0A371FSF5"/>
<dbReference type="EMBL" id="QJKJ01007968">
    <property type="protein sequence ID" value="RDX81267.1"/>
    <property type="molecule type" value="Genomic_DNA"/>
</dbReference>
<protein>
    <submittedName>
        <fullName evidence="2">Uncharacterized protein</fullName>
    </submittedName>
</protein>
<organism evidence="2 3">
    <name type="scientific">Mucuna pruriens</name>
    <name type="common">Velvet bean</name>
    <name type="synonym">Dolichos pruriens</name>
    <dbReference type="NCBI Taxonomy" id="157652"/>
    <lineage>
        <taxon>Eukaryota</taxon>
        <taxon>Viridiplantae</taxon>
        <taxon>Streptophyta</taxon>
        <taxon>Embryophyta</taxon>
        <taxon>Tracheophyta</taxon>
        <taxon>Spermatophyta</taxon>
        <taxon>Magnoliopsida</taxon>
        <taxon>eudicotyledons</taxon>
        <taxon>Gunneridae</taxon>
        <taxon>Pentapetalae</taxon>
        <taxon>rosids</taxon>
        <taxon>fabids</taxon>
        <taxon>Fabales</taxon>
        <taxon>Fabaceae</taxon>
        <taxon>Papilionoideae</taxon>
        <taxon>50 kb inversion clade</taxon>
        <taxon>NPAAA clade</taxon>
        <taxon>indigoferoid/millettioid clade</taxon>
        <taxon>Phaseoleae</taxon>
        <taxon>Mucuna</taxon>
    </lineage>
</organism>
<reference evidence="2" key="1">
    <citation type="submission" date="2018-05" db="EMBL/GenBank/DDBJ databases">
        <title>Draft genome of Mucuna pruriens seed.</title>
        <authorList>
            <person name="Nnadi N.E."/>
            <person name="Vos R."/>
            <person name="Hasami M.H."/>
            <person name="Devisetty U.K."/>
            <person name="Aguiy J.C."/>
        </authorList>
    </citation>
    <scope>NUCLEOTIDE SEQUENCE [LARGE SCALE GENOMIC DNA]</scope>
    <source>
        <strain evidence="2">JCA_2017</strain>
    </source>
</reference>
<feature type="compositionally biased region" description="Low complexity" evidence="1">
    <location>
        <begin position="62"/>
        <end position="73"/>
    </location>
</feature>
<keyword evidence="3" id="KW-1185">Reference proteome</keyword>
<accession>A0A371FSF5</accession>
<evidence type="ECO:0000313" key="2">
    <source>
        <dbReference type="EMBL" id="RDX81267.1"/>
    </source>
</evidence>
<dbReference type="Proteomes" id="UP000257109">
    <property type="component" value="Unassembled WGS sequence"/>
</dbReference>
<name>A0A371FSF5_MUCPR</name>
<feature type="non-terminal residue" evidence="2">
    <location>
        <position position="1"/>
    </location>
</feature>
<evidence type="ECO:0000256" key="1">
    <source>
        <dbReference type="SAM" id="MobiDB-lite"/>
    </source>
</evidence>
<dbReference type="OrthoDB" id="1723412at2759"/>
<comment type="caution">
    <text evidence="2">The sequence shown here is derived from an EMBL/GenBank/DDBJ whole genome shotgun (WGS) entry which is preliminary data.</text>
</comment>
<sequence length="95" mass="10419">MKHPTGDHSLFGIDFIDELVEVSLQLGNNGEDILDFTGQTKKLKAEIMSARLVPSPIQANQSDPTTTNDNSSSSPPPIELKPLPSHLKYAYLDIE</sequence>
<gene>
    <name evidence="2" type="ORF">CR513_38072</name>
</gene>
<proteinExistence type="predicted"/>